<dbReference type="AlphaFoldDB" id="A0A0N1NYS1"/>
<protein>
    <recommendedName>
        <fullName evidence="4">MARVEL domain-containing protein</fullName>
    </recommendedName>
</protein>
<feature type="transmembrane region" description="Helical" evidence="1">
    <location>
        <begin position="29"/>
        <end position="49"/>
    </location>
</feature>
<gene>
    <name evidence="2" type="ORF">AB675_4419</name>
</gene>
<feature type="transmembrane region" description="Helical" evidence="1">
    <location>
        <begin position="85"/>
        <end position="106"/>
    </location>
</feature>
<comment type="caution">
    <text evidence="2">The sequence shown here is derived from an EMBL/GenBank/DDBJ whole genome shotgun (WGS) entry which is preliminary data.</text>
</comment>
<dbReference type="GeneID" id="28736437"/>
<dbReference type="VEuPathDB" id="FungiDB:AB675_4419"/>
<evidence type="ECO:0000313" key="3">
    <source>
        <dbReference type="Proteomes" id="UP000038010"/>
    </source>
</evidence>
<keyword evidence="1" id="KW-1133">Transmembrane helix</keyword>
<evidence type="ECO:0000313" key="2">
    <source>
        <dbReference type="EMBL" id="KPI36502.1"/>
    </source>
</evidence>
<evidence type="ECO:0008006" key="4">
    <source>
        <dbReference type="Google" id="ProtNLM"/>
    </source>
</evidence>
<feature type="transmembrane region" description="Helical" evidence="1">
    <location>
        <begin position="61"/>
        <end position="79"/>
    </location>
</feature>
<accession>A0A0N1NYS1</accession>
<dbReference type="RefSeq" id="XP_017996465.1">
    <property type="nucleotide sequence ID" value="XM_018144557.1"/>
</dbReference>
<keyword evidence="1" id="KW-0812">Transmembrane</keyword>
<sequence length="157" mass="16433">MDAEKNSALCFKHSAGVSKPSAFVTVLRGVQYVVSILALVFVSCAIDRNILVPGVTSEEKILAVSSVAACVVILCHFVGPYRARVVVITDGLLATFLFASFVYGAYSAGQDRGACSGPSKIGVWDNTRGCTRMIVAAAFTAINCAAFLASSVLTAFL</sequence>
<feature type="transmembrane region" description="Helical" evidence="1">
    <location>
        <begin position="134"/>
        <end position="156"/>
    </location>
</feature>
<keyword evidence="1" id="KW-0472">Membrane</keyword>
<dbReference type="Proteomes" id="UP000038010">
    <property type="component" value="Unassembled WGS sequence"/>
</dbReference>
<reference evidence="2 3" key="1">
    <citation type="submission" date="2015-06" db="EMBL/GenBank/DDBJ databases">
        <title>Draft genome of the ant-associated black yeast Phialophora attae CBS 131958.</title>
        <authorList>
            <person name="Moreno L.F."/>
            <person name="Stielow B.J."/>
            <person name="de Hoog S."/>
            <person name="Vicente V.A."/>
            <person name="Weiss V.A."/>
            <person name="de Vries M."/>
            <person name="Cruz L.M."/>
            <person name="Souza E.M."/>
        </authorList>
    </citation>
    <scope>NUCLEOTIDE SEQUENCE [LARGE SCALE GENOMIC DNA]</scope>
    <source>
        <strain evidence="2 3">CBS 131958</strain>
    </source>
</reference>
<name>A0A0N1NYS1_9EURO</name>
<dbReference type="EMBL" id="LFJN01000030">
    <property type="protein sequence ID" value="KPI36502.1"/>
    <property type="molecule type" value="Genomic_DNA"/>
</dbReference>
<organism evidence="2 3">
    <name type="scientific">Cyphellophora attinorum</name>
    <dbReference type="NCBI Taxonomy" id="1664694"/>
    <lineage>
        <taxon>Eukaryota</taxon>
        <taxon>Fungi</taxon>
        <taxon>Dikarya</taxon>
        <taxon>Ascomycota</taxon>
        <taxon>Pezizomycotina</taxon>
        <taxon>Eurotiomycetes</taxon>
        <taxon>Chaetothyriomycetidae</taxon>
        <taxon>Chaetothyriales</taxon>
        <taxon>Cyphellophoraceae</taxon>
        <taxon>Cyphellophora</taxon>
    </lineage>
</organism>
<keyword evidence="3" id="KW-1185">Reference proteome</keyword>
<proteinExistence type="predicted"/>
<evidence type="ECO:0000256" key="1">
    <source>
        <dbReference type="SAM" id="Phobius"/>
    </source>
</evidence>
<dbReference type="OrthoDB" id="5389660at2759"/>